<dbReference type="EMBL" id="LSRX01002066">
    <property type="protein sequence ID" value="OLP76304.1"/>
    <property type="molecule type" value="Genomic_DNA"/>
</dbReference>
<dbReference type="GO" id="GO:0005886">
    <property type="term" value="C:plasma membrane"/>
    <property type="evidence" value="ECO:0007669"/>
    <property type="project" value="TreeGrafter"/>
</dbReference>
<reference evidence="2 3" key="1">
    <citation type="submission" date="2016-02" db="EMBL/GenBank/DDBJ databases">
        <title>Genome analysis of coral dinoflagellate symbionts highlights evolutionary adaptations to a symbiotic lifestyle.</title>
        <authorList>
            <person name="Aranda M."/>
            <person name="Li Y."/>
            <person name="Liew Y.J."/>
            <person name="Baumgarten S."/>
            <person name="Simakov O."/>
            <person name="Wilson M."/>
            <person name="Piel J."/>
            <person name="Ashoor H."/>
            <person name="Bougouffa S."/>
            <person name="Bajic V.B."/>
            <person name="Ryu T."/>
            <person name="Ravasi T."/>
            <person name="Bayer T."/>
            <person name="Micklem G."/>
            <person name="Kim H."/>
            <person name="Bhak J."/>
            <person name="Lajeunesse T.C."/>
            <person name="Voolstra C.R."/>
        </authorList>
    </citation>
    <scope>NUCLEOTIDE SEQUENCE [LARGE SCALE GENOMIC DNA]</scope>
    <source>
        <strain evidence="2 3">CCMP2467</strain>
    </source>
</reference>
<accession>A0A1Q9C055</accession>
<proteinExistence type="predicted"/>
<keyword evidence="3" id="KW-1185">Reference proteome</keyword>
<dbReference type="Proteomes" id="UP000186817">
    <property type="component" value="Unassembled WGS sequence"/>
</dbReference>
<dbReference type="InterPro" id="IPR051599">
    <property type="entry name" value="Cell_Envelope_Assoc"/>
</dbReference>
<dbReference type="AlphaFoldDB" id="A0A1Q9C055"/>
<dbReference type="InterPro" id="IPR003848">
    <property type="entry name" value="DUF218"/>
</dbReference>
<evidence type="ECO:0000313" key="3">
    <source>
        <dbReference type="Proteomes" id="UP000186817"/>
    </source>
</evidence>
<dbReference type="Pfam" id="PF02698">
    <property type="entry name" value="DUF218"/>
    <property type="match status" value="1"/>
</dbReference>
<evidence type="ECO:0000313" key="2">
    <source>
        <dbReference type="EMBL" id="OLP76304.1"/>
    </source>
</evidence>
<dbReference type="PANTHER" id="PTHR30336">
    <property type="entry name" value="INNER MEMBRANE PROTEIN, PROBABLE PERMEASE"/>
    <property type="match status" value="1"/>
</dbReference>
<sequence length="365" mass="40054">MQVRFQSDSVLQGLWSLVPGRMGWVVTLFGVLAVLSVFPSHTGAIVHAQKDAQEGGSGKLRTGIDWDKENKLPPWMSSITEGASQAIAVVLGQSLKPDGSAPQVLLDRAAMARKLLQEGAVTKVVVSGGDPANVGHTEASMFAKVLVREGIPEEAIITESQATTTAENAWFLLRWIPKGTGRLFIITSDFHMPRATYIFKAVLNHFYMMLEERYKKDPRWTSKSKRYPRLELVQAPTASFCGADANRSRDHDKGADINDFSLAKRARDELRFLGSGEVVNSLYGEPMSNILYIWPIQINVTEDPDYHQTFPAALAEAENTAEGLCKCVSPPDAGGAALPYPLQLPVSSERTGPSEWRDICPEKAI</sequence>
<dbReference type="CDD" id="cd06259">
    <property type="entry name" value="YdcF-like"/>
    <property type="match status" value="1"/>
</dbReference>
<organism evidence="2 3">
    <name type="scientific">Symbiodinium microadriaticum</name>
    <name type="common">Dinoflagellate</name>
    <name type="synonym">Zooxanthella microadriatica</name>
    <dbReference type="NCBI Taxonomy" id="2951"/>
    <lineage>
        <taxon>Eukaryota</taxon>
        <taxon>Sar</taxon>
        <taxon>Alveolata</taxon>
        <taxon>Dinophyceae</taxon>
        <taxon>Suessiales</taxon>
        <taxon>Symbiodiniaceae</taxon>
        <taxon>Symbiodinium</taxon>
    </lineage>
</organism>
<dbReference type="OrthoDB" id="17725at2759"/>
<comment type="caution">
    <text evidence="2">The sequence shown here is derived from an EMBL/GenBank/DDBJ whole genome shotgun (WGS) entry which is preliminary data.</text>
</comment>
<dbReference type="PANTHER" id="PTHR30336:SF20">
    <property type="entry name" value="DUF218 DOMAIN-CONTAINING PROTEIN"/>
    <property type="match status" value="1"/>
</dbReference>
<name>A0A1Q9C055_SYMMI</name>
<dbReference type="InterPro" id="IPR014729">
    <property type="entry name" value="Rossmann-like_a/b/a_fold"/>
</dbReference>
<dbReference type="Gene3D" id="3.40.50.620">
    <property type="entry name" value="HUPs"/>
    <property type="match status" value="1"/>
</dbReference>
<feature type="domain" description="DUF218" evidence="1">
    <location>
        <begin position="88"/>
        <end position="202"/>
    </location>
</feature>
<evidence type="ECO:0000259" key="1">
    <source>
        <dbReference type="Pfam" id="PF02698"/>
    </source>
</evidence>
<protein>
    <recommendedName>
        <fullName evidence="1">DUF218 domain-containing protein</fullName>
    </recommendedName>
</protein>
<gene>
    <name evidence="2" type="ORF">AK812_SmicGene43780</name>
</gene>